<evidence type="ECO:0000313" key="11">
    <source>
        <dbReference type="EMBL" id="MCC4622326.1"/>
    </source>
</evidence>
<dbReference type="InterPro" id="IPR039421">
    <property type="entry name" value="Type_1_exporter"/>
</dbReference>
<dbReference type="PROSITE" id="PS50893">
    <property type="entry name" value="ABC_TRANSPORTER_2"/>
    <property type="match status" value="1"/>
</dbReference>
<evidence type="ECO:0000256" key="1">
    <source>
        <dbReference type="ARBA" id="ARBA00004651"/>
    </source>
</evidence>
<feature type="transmembrane region" description="Helical" evidence="7">
    <location>
        <begin position="170"/>
        <end position="192"/>
    </location>
</feature>
<dbReference type="CDD" id="cd18567">
    <property type="entry name" value="ABC_6TM_CvaB_RaxB_like"/>
    <property type="match status" value="1"/>
</dbReference>
<dbReference type="RefSeq" id="WP_029220005.1">
    <property type="nucleotide sequence ID" value="NZ_CAWLZN010000001.1"/>
</dbReference>
<proteinExistence type="predicted"/>
<dbReference type="SUPFAM" id="SSF90123">
    <property type="entry name" value="ABC transporter transmembrane region"/>
    <property type="match status" value="1"/>
</dbReference>
<evidence type="ECO:0000256" key="3">
    <source>
        <dbReference type="ARBA" id="ARBA00022741"/>
    </source>
</evidence>
<dbReference type="Gene3D" id="3.40.50.300">
    <property type="entry name" value="P-loop containing nucleotide triphosphate hydrolases"/>
    <property type="match status" value="1"/>
</dbReference>
<evidence type="ECO:0000259" key="9">
    <source>
        <dbReference type="PROSITE" id="PS50929"/>
    </source>
</evidence>
<sequence length="717" mass="79198">MSAVPGFGWRRRLPVILQTETIECGLACMVMIASYHGRHSDLSELRRRFPLSLNGTTLSHLMEIGAALGMRSRALRLEPEDLQELRMPCIVHWDMEHYVVLWACRRNGVVIHDPVHGRRELSHAEFSRHFTGIALELEPIAEFKPPLRPARVGILRLTGNLGGIKRSLGVLALLALCLETMALLAPLLVQVITDVALPFQDSDLLNLLGLGFLIMMVLHASVGALRSWCVARLGVSLNYGWSVNVFTHLVSLPQRYFERRQLGDLQNRFSSIADIQKTLTSRFIEGLLDGVMALLTLVLMLLYSPLLTVITVVSFCLYTLAKVLSFGWMREAQHGHLMSQALQQSHFLEVMRGMQAVRLNNRGAIHAGLYANKAVDTLNREIEVQRLAILLDMFKFVAFNLQRVLILWIGASMVLEGALTAGMLIAFFVFSYQFTTRAGALADYLAEFRMLDLHAERLADIVLETPEEGLHAQDPAQPQDHGLELRDVSFRYGSGEGLVLDHCNLQVRDGESVAITGASGCGKTTLIKVVVGLLDAEQGAVLVGGRTLQQIGKHALRAMVGTVMQDDQLFNGSILDNIRMFDNGPADGSAEEVARLAGVHEDIVAMPMGYYTLIGDMGSSLSGGQKQRIVLARALYKRPRILLLDEATSHLDVHREQQVNAALARLTITRVIIAHRPETIASADRVLELRAGRLHEVDRTAISGSKREAHSVAAQSG</sequence>
<dbReference type="InterPro" id="IPR003439">
    <property type="entry name" value="ABC_transporter-like_ATP-bd"/>
</dbReference>
<evidence type="ECO:0000256" key="7">
    <source>
        <dbReference type="SAM" id="Phobius"/>
    </source>
</evidence>
<keyword evidence="6 7" id="KW-0472">Membrane</keyword>
<reference evidence="11 12" key="1">
    <citation type="submission" date="2021-10" db="EMBL/GenBank/DDBJ databases">
        <title>Genome sequencing of Xanthomonas strains from NCPPB.</title>
        <authorList>
            <person name="Hussein R."/>
            <person name="Harrison J."/>
            <person name="Studholme D.J."/>
            <person name="Vicente J."/>
            <person name="Grant M."/>
        </authorList>
    </citation>
    <scope>NUCLEOTIDE SEQUENCE [LARGE SCALE GENOMIC DNA]</scope>
    <source>
        <strain evidence="11 12">NCPPB 101</strain>
    </source>
</reference>
<dbReference type="InterPro" id="IPR005074">
    <property type="entry name" value="Peptidase_C39"/>
</dbReference>
<keyword evidence="3" id="KW-0547">Nucleotide-binding</keyword>
<dbReference type="InterPro" id="IPR033838">
    <property type="entry name" value="CvaB_peptidase"/>
</dbReference>
<dbReference type="PROSITE" id="PS50990">
    <property type="entry name" value="PEPTIDASE_C39"/>
    <property type="match status" value="1"/>
</dbReference>
<dbReference type="SMART" id="SM00382">
    <property type="entry name" value="AAA"/>
    <property type="match status" value="1"/>
</dbReference>
<evidence type="ECO:0000256" key="4">
    <source>
        <dbReference type="ARBA" id="ARBA00022840"/>
    </source>
</evidence>
<protein>
    <submittedName>
        <fullName evidence="11">Peptidase domain-containing ABC transporter</fullName>
    </submittedName>
</protein>
<comment type="subcellular location">
    <subcellularLocation>
        <location evidence="1">Cell membrane</location>
        <topology evidence="1">Multi-pass membrane protein</topology>
    </subcellularLocation>
</comment>
<dbReference type="Gene3D" id="3.90.70.10">
    <property type="entry name" value="Cysteine proteinases"/>
    <property type="match status" value="1"/>
</dbReference>
<keyword evidence="2 7" id="KW-0812">Transmembrane</keyword>
<gene>
    <name evidence="11" type="ORF">LL965_20550</name>
</gene>
<evidence type="ECO:0000256" key="5">
    <source>
        <dbReference type="ARBA" id="ARBA00022989"/>
    </source>
</evidence>
<dbReference type="InterPro" id="IPR036640">
    <property type="entry name" value="ABC1_TM_sf"/>
</dbReference>
<evidence type="ECO:0000259" key="8">
    <source>
        <dbReference type="PROSITE" id="PS50893"/>
    </source>
</evidence>
<dbReference type="Pfam" id="PF03412">
    <property type="entry name" value="Peptidase_C39"/>
    <property type="match status" value="1"/>
</dbReference>
<feature type="transmembrane region" description="Helical" evidence="7">
    <location>
        <begin position="204"/>
        <end position="225"/>
    </location>
</feature>
<dbReference type="InterPro" id="IPR027417">
    <property type="entry name" value="P-loop_NTPase"/>
</dbReference>
<keyword evidence="4" id="KW-0067">ATP-binding</keyword>
<accession>A0ABS8HLY2</accession>
<feature type="domain" description="ABC transporter" evidence="8">
    <location>
        <begin position="483"/>
        <end position="716"/>
    </location>
</feature>
<keyword evidence="12" id="KW-1185">Reference proteome</keyword>
<dbReference type="PANTHER" id="PTHR24221">
    <property type="entry name" value="ATP-BINDING CASSETTE SUB-FAMILY B"/>
    <property type="match status" value="1"/>
</dbReference>
<dbReference type="PANTHER" id="PTHR24221:SF606">
    <property type="entry name" value="COLICIN V SECRETION-PROCESSING ATP-BINDING PROTEIN"/>
    <property type="match status" value="1"/>
</dbReference>
<dbReference type="Pfam" id="PF00005">
    <property type="entry name" value="ABC_tran"/>
    <property type="match status" value="1"/>
</dbReference>
<dbReference type="CDD" id="cd02419">
    <property type="entry name" value="Peptidase_C39C"/>
    <property type="match status" value="1"/>
</dbReference>
<dbReference type="PROSITE" id="PS50929">
    <property type="entry name" value="ABC_TM1F"/>
    <property type="match status" value="1"/>
</dbReference>
<feature type="domain" description="ABC transmembrane type-1" evidence="9">
    <location>
        <begin position="170"/>
        <end position="450"/>
    </location>
</feature>
<organism evidence="11 12">
    <name type="scientific">Xanthomonas cassavae CFBP 4642</name>
    <dbReference type="NCBI Taxonomy" id="1219375"/>
    <lineage>
        <taxon>Bacteria</taxon>
        <taxon>Pseudomonadati</taxon>
        <taxon>Pseudomonadota</taxon>
        <taxon>Gammaproteobacteria</taxon>
        <taxon>Lysobacterales</taxon>
        <taxon>Lysobacteraceae</taxon>
        <taxon>Xanthomonas</taxon>
    </lineage>
</organism>
<feature type="transmembrane region" description="Helical" evidence="7">
    <location>
        <begin position="309"/>
        <end position="329"/>
    </location>
</feature>
<name>A0ABS8HLY2_9XANT</name>
<keyword evidence="5 7" id="KW-1133">Transmembrane helix</keyword>
<dbReference type="SUPFAM" id="SSF52540">
    <property type="entry name" value="P-loop containing nucleoside triphosphate hydrolases"/>
    <property type="match status" value="1"/>
</dbReference>
<feature type="transmembrane region" description="Helical" evidence="7">
    <location>
        <begin position="286"/>
        <end position="303"/>
    </location>
</feature>
<dbReference type="Gene3D" id="1.20.1560.10">
    <property type="entry name" value="ABC transporter type 1, transmembrane domain"/>
    <property type="match status" value="1"/>
</dbReference>
<dbReference type="EMBL" id="JAJGQJ010000084">
    <property type="protein sequence ID" value="MCC4622326.1"/>
    <property type="molecule type" value="Genomic_DNA"/>
</dbReference>
<comment type="caution">
    <text evidence="11">The sequence shown here is derived from an EMBL/GenBank/DDBJ whole genome shotgun (WGS) entry which is preliminary data.</text>
</comment>
<evidence type="ECO:0000256" key="2">
    <source>
        <dbReference type="ARBA" id="ARBA00022692"/>
    </source>
</evidence>
<dbReference type="PROSITE" id="PS00211">
    <property type="entry name" value="ABC_TRANSPORTER_1"/>
    <property type="match status" value="1"/>
</dbReference>
<evidence type="ECO:0000313" key="12">
    <source>
        <dbReference type="Proteomes" id="UP001199206"/>
    </source>
</evidence>
<dbReference type="InterPro" id="IPR003593">
    <property type="entry name" value="AAA+_ATPase"/>
</dbReference>
<dbReference type="Pfam" id="PF00664">
    <property type="entry name" value="ABC_membrane"/>
    <property type="match status" value="1"/>
</dbReference>
<dbReference type="InterPro" id="IPR011527">
    <property type="entry name" value="ABC1_TM_dom"/>
</dbReference>
<feature type="domain" description="Peptidase C39" evidence="10">
    <location>
        <begin position="18"/>
        <end position="137"/>
    </location>
</feature>
<dbReference type="Proteomes" id="UP001199206">
    <property type="component" value="Unassembled WGS sequence"/>
</dbReference>
<evidence type="ECO:0000256" key="6">
    <source>
        <dbReference type="ARBA" id="ARBA00023136"/>
    </source>
</evidence>
<dbReference type="InterPro" id="IPR017871">
    <property type="entry name" value="ABC_transporter-like_CS"/>
</dbReference>
<feature type="transmembrane region" description="Helical" evidence="7">
    <location>
        <begin position="405"/>
        <end position="430"/>
    </location>
</feature>
<evidence type="ECO:0000259" key="10">
    <source>
        <dbReference type="PROSITE" id="PS50990"/>
    </source>
</evidence>